<proteinExistence type="predicted"/>
<dbReference type="Proteomes" id="UP000008281">
    <property type="component" value="Unassembled WGS sequence"/>
</dbReference>
<evidence type="ECO:0000313" key="1">
    <source>
        <dbReference type="EMBL" id="EFO90175.1"/>
    </source>
</evidence>
<keyword evidence="2" id="KW-1185">Reference proteome</keyword>
<gene>
    <name evidence="1" type="ORF">CRE_24200</name>
</gene>
<dbReference type="InParanoid" id="E3N999"/>
<accession>E3N999</accession>
<sequence>MFTSLSAFRQNSFFRLPLSAFHQFFKIPPSACRFPPKKCLLRFPPSAKIVSSAFRFPLSTNFLKFRLPLAAFRPKNVYFAFRLLPSAISKTAFRSTRIDRSIRIWSFTIRVERNEESGGKRKSEFRSTLFKMQEPIISHYHLLILLTNQKLFTSDPHRLHLCQEVSRTFSEFRKDENHLRQVRFLANKSVEYYLTYTSTSDSSRPHLVVHSKNSLQNRSDPRFVEQLSKTIRKCDEMNSFEEWKSFITIFPVNSYFPISEMKATERLENHVFSRNSAFVEAQIPEETIRFCGENVVVFNALERYVPDVTDADPATFTMVSYLGSVIK</sequence>
<evidence type="ECO:0000313" key="2">
    <source>
        <dbReference type="Proteomes" id="UP000008281"/>
    </source>
</evidence>
<dbReference type="HOGENOM" id="CLU_850573_0_0_1"/>
<name>E3N999_CAERE</name>
<protein>
    <submittedName>
        <fullName evidence="1">Uncharacterized protein</fullName>
    </submittedName>
</protein>
<organism evidence="2">
    <name type="scientific">Caenorhabditis remanei</name>
    <name type="common">Caenorhabditis vulgaris</name>
    <dbReference type="NCBI Taxonomy" id="31234"/>
    <lineage>
        <taxon>Eukaryota</taxon>
        <taxon>Metazoa</taxon>
        <taxon>Ecdysozoa</taxon>
        <taxon>Nematoda</taxon>
        <taxon>Chromadorea</taxon>
        <taxon>Rhabditida</taxon>
        <taxon>Rhabditina</taxon>
        <taxon>Rhabditomorpha</taxon>
        <taxon>Rhabditoidea</taxon>
        <taxon>Rhabditidae</taxon>
        <taxon>Peloderinae</taxon>
        <taxon>Caenorhabditis</taxon>
    </lineage>
</organism>
<dbReference type="STRING" id="31234.E3N999"/>
<dbReference type="eggNOG" id="KOG4280">
    <property type="taxonomic scope" value="Eukaryota"/>
</dbReference>
<reference evidence="1" key="1">
    <citation type="submission" date="2007-07" db="EMBL/GenBank/DDBJ databases">
        <title>PCAP assembly of the Caenorhabditis remanei genome.</title>
        <authorList>
            <consortium name="The Caenorhabditis remanei Sequencing Consortium"/>
            <person name="Wilson R.K."/>
        </authorList>
    </citation>
    <scope>NUCLEOTIDE SEQUENCE [LARGE SCALE GENOMIC DNA]</scope>
    <source>
        <strain evidence="1">PB4641</strain>
    </source>
</reference>
<dbReference type="AlphaFoldDB" id="E3N999"/>
<dbReference type="EMBL" id="DS268563">
    <property type="protein sequence ID" value="EFO90175.1"/>
    <property type="molecule type" value="Genomic_DNA"/>
</dbReference>